<keyword evidence="2" id="KW-1133">Transmembrane helix</keyword>
<evidence type="ECO:0000313" key="4">
    <source>
        <dbReference type="Proteomes" id="UP000178646"/>
    </source>
</evidence>
<keyword evidence="2" id="KW-0472">Membrane</keyword>
<evidence type="ECO:0000256" key="1">
    <source>
        <dbReference type="SAM" id="Coils"/>
    </source>
</evidence>
<organism evidence="3 4">
    <name type="scientific">Candidatus Terrybacteria bacterium RIFCSPHIGHO2_02_41_19</name>
    <dbReference type="NCBI Taxonomy" id="1802364"/>
    <lineage>
        <taxon>Bacteria</taxon>
        <taxon>Candidatus Terryibacteriota</taxon>
    </lineage>
</organism>
<evidence type="ECO:0000256" key="2">
    <source>
        <dbReference type="SAM" id="Phobius"/>
    </source>
</evidence>
<accession>A0A1G2PPI7</accession>
<keyword evidence="2" id="KW-0812">Transmembrane</keyword>
<dbReference type="AlphaFoldDB" id="A0A1G2PPI7"/>
<feature type="transmembrane region" description="Helical" evidence="2">
    <location>
        <begin position="51"/>
        <end position="84"/>
    </location>
</feature>
<evidence type="ECO:0000313" key="3">
    <source>
        <dbReference type="EMBL" id="OHA50227.1"/>
    </source>
</evidence>
<reference evidence="3 4" key="1">
    <citation type="journal article" date="2016" name="Nat. Commun.">
        <title>Thousands of microbial genomes shed light on interconnected biogeochemical processes in an aquifer system.</title>
        <authorList>
            <person name="Anantharaman K."/>
            <person name="Brown C.T."/>
            <person name="Hug L.A."/>
            <person name="Sharon I."/>
            <person name="Castelle C.J."/>
            <person name="Probst A.J."/>
            <person name="Thomas B.C."/>
            <person name="Singh A."/>
            <person name="Wilkins M.J."/>
            <person name="Karaoz U."/>
            <person name="Brodie E.L."/>
            <person name="Williams K.H."/>
            <person name="Hubbard S.S."/>
            <person name="Banfield J.F."/>
        </authorList>
    </citation>
    <scope>NUCLEOTIDE SEQUENCE [LARGE SCALE GENOMIC DNA]</scope>
</reference>
<name>A0A1G2PPI7_9BACT</name>
<dbReference type="Proteomes" id="UP000178646">
    <property type="component" value="Unassembled WGS sequence"/>
</dbReference>
<gene>
    <name evidence="3" type="ORF">A2W59_02450</name>
</gene>
<feature type="transmembrane region" description="Helical" evidence="2">
    <location>
        <begin position="96"/>
        <end position="116"/>
    </location>
</feature>
<feature type="coiled-coil region" evidence="1">
    <location>
        <begin position="6"/>
        <end position="35"/>
    </location>
</feature>
<dbReference type="EMBL" id="MHSU01000021">
    <property type="protein sequence ID" value="OHA50227.1"/>
    <property type="molecule type" value="Genomic_DNA"/>
</dbReference>
<protein>
    <submittedName>
        <fullName evidence="3">Uncharacterized protein</fullName>
    </submittedName>
</protein>
<keyword evidence="1" id="KW-0175">Coiled coil</keyword>
<proteinExistence type="predicted"/>
<comment type="caution">
    <text evidence="3">The sequence shown here is derived from an EMBL/GenBank/DDBJ whole genome shotgun (WGS) entry which is preliminary data.</text>
</comment>
<sequence>MPKDINQIEEERAGRLNQERNAANLNEDISEATSDNSRATLSFWEKMGKHWPILILAAIFDLFALIPFVSVVVNFCFAIIVFLYFGRKKIVSGVMAPMGIGIVIDFILSFFLISLWPACLATVVTRIALKETAG</sequence>